<gene>
    <name evidence="7" type="ORF">P280DRAFT_465347</name>
</gene>
<keyword evidence="5" id="KW-0539">Nucleus</keyword>
<dbReference type="Gene3D" id="4.10.240.10">
    <property type="entry name" value="Zn(2)-C6 fungal-type DNA-binding domain"/>
    <property type="match status" value="1"/>
</dbReference>
<dbReference type="OrthoDB" id="1600564at2759"/>
<reference evidence="7" key="1">
    <citation type="journal article" date="2020" name="Stud. Mycol.">
        <title>101 Dothideomycetes genomes: a test case for predicting lifestyles and emergence of pathogens.</title>
        <authorList>
            <person name="Haridas S."/>
            <person name="Albert R."/>
            <person name="Binder M."/>
            <person name="Bloem J."/>
            <person name="Labutti K."/>
            <person name="Salamov A."/>
            <person name="Andreopoulos B."/>
            <person name="Baker S."/>
            <person name="Barry K."/>
            <person name="Bills G."/>
            <person name="Bluhm B."/>
            <person name="Cannon C."/>
            <person name="Castanera R."/>
            <person name="Culley D."/>
            <person name="Daum C."/>
            <person name="Ezra D."/>
            <person name="Gonzalez J."/>
            <person name="Henrissat B."/>
            <person name="Kuo A."/>
            <person name="Liang C."/>
            <person name="Lipzen A."/>
            <person name="Lutzoni F."/>
            <person name="Magnuson J."/>
            <person name="Mondo S."/>
            <person name="Nolan M."/>
            <person name="Ohm R."/>
            <person name="Pangilinan J."/>
            <person name="Park H.-J."/>
            <person name="Ramirez L."/>
            <person name="Alfaro M."/>
            <person name="Sun H."/>
            <person name="Tritt A."/>
            <person name="Yoshinaga Y."/>
            <person name="Zwiers L.-H."/>
            <person name="Turgeon B."/>
            <person name="Goodwin S."/>
            <person name="Spatafora J."/>
            <person name="Crous P."/>
            <person name="Grigoriev I."/>
        </authorList>
    </citation>
    <scope>NUCLEOTIDE SEQUENCE</scope>
    <source>
        <strain evidence="7">CBS 473.64</strain>
    </source>
</reference>
<evidence type="ECO:0000256" key="6">
    <source>
        <dbReference type="SAM" id="MobiDB-lite"/>
    </source>
</evidence>
<dbReference type="Proteomes" id="UP000799753">
    <property type="component" value="Unassembled WGS sequence"/>
</dbReference>
<comment type="subcellular location">
    <subcellularLocation>
        <location evidence="1">Nucleus</location>
    </subcellularLocation>
</comment>
<evidence type="ECO:0000256" key="4">
    <source>
        <dbReference type="ARBA" id="ARBA00023163"/>
    </source>
</evidence>
<keyword evidence="2" id="KW-0805">Transcription regulation</keyword>
<evidence type="ECO:0000256" key="5">
    <source>
        <dbReference type="ARBA" id="ARBA00023242"/>
    </source>
</evidence>
<evidence type="ECO:0000256" key="3">
    <source>
        <dbReference type="ARBA" id="ARBA00023125"/>
    </source>
</evidence>
<keyword evidence="4" id="KW-0804">Transcription</keyword>
<sequence length="592" mass="66097">MEQVATKPSAAYGHSCSNCVKAKCKCVPRDAGGSCERCHRLTKDCQLATFIRKRGVRKTVASSTRTSKLEDKLDSLVSLLRAQHAPPNADITATNVSSLPVDPQTRNLPSSPSREFDNSPVILSCLDPLGTARHVTLTPSTTSSSATSPPSDLQIPTENASHILSIFRSRFLDHFPFMHLPPSTPASQFQRERPMTFKAMCVACGSSWERQSEGGRLIREEIAKRVVAGGERSLDLLLASMVCMLWQIYFTRAKPDLGMFGGICRSLITDMRMVKSVQCSVPVLPRMPALYDLPEVGPARTDEDRRVLLTHYSLSAMLFMSLKHEPWRWAPQLEEHCRKLASNPIPGDQVLVAITRISRISVEAGRALQTLCEIPECITHVLLQIRSLQHALQQVQMNLAPELLQNNLVMTYLHCTKILVYETAIFPSPPPADPSLDFQRITFLTSCLQACKTTLETFNNMKSIHMNMPIGLAWKHAIQTLFKLSVLELPGWDRLLVRSTADVVAYFAKAVDNMEAADEELKSLTGGMDNVFTKTRDSLRSTVDVWREHMERYDETLRTEGIGLNGLGSFDFMDTSWLSFTDDVPLSSMLAW</sequence>
<accession>A0A6A6SGF7</accession>
<dbReference type="GO" id="GO:0005634">
    <property type="term" value="C:nucleus"/>
    <property type="evidence" value="ECO:0007669"/>
    <property type="project" value="UniProtKB-SubCell"/>
</dbReference>
<dbReference type="PANTHER" id="PTHR31845:SF32">
    <property type="entry name" value="MISCELLANEOUS ZN(II)2CYS6 TRANSCRIPTION FACTOR (EUROFUNG)-RELATED"/>
    <property type="match status" value="1"/>
</dbReference>
<evidence type="ECO:0000256" key="1">
    <source>
        <dbReference type="ARBA" id="ARBA00004123"/>
    </source>
</evidence>
<dbReference type="GO" id="GO:0008270">
    <property type="term" value="F:zinc ion binding"/>
    <property type="evidence" value="ECO:0007669"/>
    <property type="project" value="InterPro"/>
</dbReference>
<dbReference type="PANTHER" id="PTHR31845">
    <property type="entry name" value="FINGER DOMAIN PROTEIN, PUTATIVE-RELATED"/>
    <property type="match status" value="1"/>
</dbReference>
<keyword evidence="8" id="KW-1185">Reference proteome</keyword>
<evidence type="ECO:0000313" key="7">
    <source>
        <dbReference type="EMBL" id="KAF2645528.1"/>
    </source>
</evidence>
<evidence type="ECO:0008006" key="9">
    <source>
        <dbReference type="Google" id="ProtNLM"/>
    </source>
</evidence>
<dbReference type="InterPro" id="IPR051089">
    <property type="entry name" value="prtT"/>
</dbReference>
<evidence type="ECO:0000313" key="8">
    <source>
        <dbReference type="Proteomes" id="UP000799753"/>
    </source>
</evidence>
<name>A0A6A6SGF7_9PLEO</name>
<feature type="region of interest" description="Disordered" evidence="6">
    <location>
        <begin position="90"/>
        <end position="116"/>
    </location>
</feature>
<dbReference type="GO" id="GO:0000976">
    <property type="term" value="F:transcription cis-regulatory region binding"/>
    <property type="evidence" value="ECO:0007669"/>
    <property type="project" value="TreeGrafter"/>
</dbReference>
<feature type="compositionally biased region" description="Polar residues" evidence="6">
    <location>
        <begin position="91"/>
        <end position="113"/>
    </location>
</feature>
<dbReference type="AlphaFoldDB" id="A0A6A6SGF7"/>
<organism evidence="7 8">
    <name type="scientific">Massarina eburnea CBS 473.64</name>
    <dbReference type="NCBI Taxonomy" id="1395130"/>
    <lineage>
        <taxon>Eukaryota</taxon>
        <taxon>Fungi</taxon>
        <taxon>Dikarya</taxon>
        <taxon>Ascomycota</taxon>
        <taxon>Pezizomycotina</taxon>
        <taxon>Dothideomycetes</taxon>
        <taxon>Pleosporomycetidae</taxon>
        <taxon>Pleosporales</taxon>
        <taxon>Massarineae</taxon>
        <taxon>Massarinaceae</taxon>
        <taxon>Massarina</taxon>
    </lineage>
</organism>
<evidence type="ECO:0000256" key="2">
    <source>
        <dbReference type="ARBA" id="ARBA00023015"/>
    </source>
</evidence>
<proteinExistence type="predicted"/>
<dbReference type="InterPro" id="IPR036864">
    <property type="entry name" value="Zn2-C6_fun-type_DNA-bd_sf"/>
</dbReference>
<keyword evidence="3" id="KW-0238">DNA-binding</keyword>
<dbReference type="EMBL" id="MU006777">
    <property type="protein sequence ID" value="KAF2645528.1"/>
    <property type="molecule type" value="Genomic_DNA"/>
</dbReference>
<dbReference type="GO" id="GO:0000981">
    <property type="term" value="F:DNA-binding transcription factor activity, RNA polymerase II-specific"/>
    <property type="evidence" value="ECO:0007669"/>
    <property type="project" value="InterPro"/>
</dbReference>
<protein>
    <recommendedName>
        <fullName evidence="9">Zn(2)-C6 fungal-type domain-containing protein</fullName>
    </recommendedName>
</protein>